<dbReference type="PANTHER" id="PTHR30290">
    <property type="entry name" value="PERIPLASMIC BINDING COMPONENT OF ABC TRANSPORTER"/>
    <property type="match status" value="1"/>
</dbReference>
<dbReference type="Gene3D" id="3.10.105.10">
    <property type="entry name" value="Dipeptide-binding Protein, Domain 3"/>
    <property type="match status" value="1"/>
</dbReference>
<protein>
    <submittedName>
        <fullName evidence="3">ABC transporter substrate-binding protein</fullName>
    </submittedName>
</protein>
<gene>
    <name evidence="3" type="ORF">G127AT_12375</name>
</gene>
<feature type="chain" id="PRO_5038657666" evidence="1">
    <location>
        <begin position="25"/>
        <end position="559"/>
    </location>
</feature>
<evidence type="ECO:0000256" key="1">
    <source>
        <dbReference type="SAM" id="SignalP"/>
    </source>
</evidence>
<dbReference type="AlphaFoldDB" id="A0A975FLS8"/>
<dbReference type="Gene3D" id="3.90.76.10">
    <property type="entry name" value="Dipeptide-binding Protein, Domain 1"/>
    <property type="match status" value="1"/>
</dbReference>
<dbReference type="InterPro" id="IPR039424">
    <property type="entry name" value="SBP_5"/>
</dbReference>
<keyword evidence="1" id="KW-0732">Signal</keyword>
<evidence type="ECO:0000259" key="2">
    <source>
        <dbReference type="Pfam" id="PF00496"/>
    </source>
</evidence>
<dbReference type="PROSITE" id="PS51257">
    <property type="entry name" value="PROKAR_LIPOPROTEIN"/>
    <property type="match status" value="1"/>
</dbReference>
<dbReference type="GO" id="GO:0042597">
    <property type="term" value="C:periplasmic space"/>
    <property type="evidence" value="ECO:0007669"/>
    <property type="project" value="UniProtKB-ARBA"/>
</dbReference>
<evidence type="ECO:0000313" key="3">
    <source>
        <dbReference type="EMBL" id="QTX04082.1"/>
    </source>
</evidence>
<dbReference type="RefSeq" id="WP_210897324.1">
    <property type="nucleotide sequence ID" value="NZ_CP071696.1"/>
</dbReference>
<evidence type="ECO:0000313" key="4">
    <source>
        <dbReference type="Proteomes" id="UP000671914"/>
    </source>
</evidence>
<dbReference type="CDD" id="cd08509">
    <property type="entry name" value="PBP2_TmCBP_oligosaccharides_like"/>
    <property type="match status" value="1"/>
</dbReference>
<accession>A0A975FLS8</accession>
<dbReference type="PIRSF" id="PIRSF002741">
    <property type="entry name" value="MppA"/>
    <property type="match status" value="1"/>
</dbReference>
<proteinExistence type="predicted"/>
<dbReference type="Proteomes" id="UP000671914">
    <property type="component" value="Chromosome"/>
</dbReference>
<reference evidence="3" key="1">
    <citation type="submission" date="2021-03" db="EMBL/GenBank/DDBJ databases">
        <title>Agromyces archimandritus sp. nov., isolated from the cockroach Archimandrita tessellata.</title>
        <authorList>
            <person name="Guzman J."/>
            <person name="Ortuzar M."/>
            <person name="Poehlein A."/>
            <person name="Daniel R."/>
            <person name="Trujillo M."/>
            <person name="Vilcinskas A."/>
        </authorList>
    </citation>
    <scope>NUCLEOTIDE SEQUENCE</scope>
    <source>
        <strain evidence="3">G127AT</strain>
    </source>
</reference>
<dbReference type="InterPro" id="IPR030678">
    <property type="entry name" value="Peptide/Ni-bd"/>
</dbReference>
<feature type="domain" description="Solute-binding protein family 5" evidence="2">
    <location>
        <begin position="86"/>
        <end position="454"/>
    </location>
</feature>
<dbReference type="InterPro" id="IPR000914">
    <property type="entry name" value="SBP_5_dom"/>
</dbReference>
<name>A0A975FLS8_9MICO</name>
<dbReference type="EMBL" id="CP071696">
    <property type="protein sequence ID" value="QTX04082.1"/>
    <property type="molecule type" value="Genomic_DNA"/>
</dbReference>
<dbReference type="GO" id="GO:0043190">
    <property type="term" value="C:ATP-binding cassette (ABC) transporter complex"/>
    <property type="evidence" value="ECO:0007669"/>
    <property type="project" value="InterPro"/>
</dbReference>
<sequence length="559" mass="60295">MLAKNMRKRALVATGLVAALGLSACSSSGDNDNGAPGDGAALVVWAGENLPLVANFNPYSPTALNATAGKLYEPLFLYNSARADDPIPRLGESYEWSEDGRELTVGLRSGVEWNDGESLTPDDVVFSFTNDAMSMDYLDDVEVVDDTTVTFHFNAPSFSDEYTVLGATYIVPEHVFGEVDDLVTFANDTDPVGTGPFEVEHVTDAAYTLVANPDYWDEGHPEISRVQYLGIEDGNTSAESLFKTDQLDYATFFVPDPDSLTSSPDIGYIETVGSNPTVMLICSNAELGCEGAQTDKALRQALNLAIDRDEIIEKAYYGLASPGSATFVMPGRDDDWIADGMPMVNEGSAETDAARAVLETAGYTEGSDGIYEKDGVRASIEFESVEGWSDQNAAADLIAAQAKRAGIELKTNTLTQDQYLERRSSGDYQMFMGALFGTSISDPYKIYRDSFTTNSTEPVGTSLSTTQTNFSRYSNPDVDNAVSVAAGTNDEAEKQAAYAIVQENIVEDVPYINLLHSHSQTFMNDAGFGGWPTEDDLYISPASYGGAAAGYLLSRLSYK</sequence>
<dbReference type="KEGG" id="aarc:G127AT_12375"/>
<dbReference type="SUPFAM" id="SSF53850">
    <property type="entry name" value="Periplasmic binding protein-like II"/>
    <property type="match status" value="1"/>
</dbReference>
<organism evidence="3 4">
    <name type="scientific">Agromyces archimandritae</name>
    <dbReference type="NCBI Taxonomy" id="2781962"/>
    <lineage>
        <taxon>Bacteria</taxon>
        <taxon>Bacillati</taxon>
        <taxon>Actinomycetota</taxon>
        <taxon>Actinomycetes</taxon>
        <taxon>Micrococcales</taxon>
        <taxon>Microbacteriaceae</taxon>
        <taxon>Agromyces</taxon>
    </lineage>
</organism>
<dbReference type="Gene3D" id="3.40.190.10">
    <property type="entry name" value="Periplasmic binding protein-like II"/>
    <property type="match status" value="1"/>
</dbReference>
<dbReference type="Pfam" id="PF00496">
    <property type="entry name" value="SBP_bac_5"/>
    <property type="match status" value="1"/>
</dbReference>
<dbReference type="GO" id="GO:0015833">
    <property type="term" value="P:peptide transport"/>
    <property type="evidence" value="ECO:0007669"/>
    <property type="project" value="TreeGrafter"/>
</dbReference>
<keyword evidence="4" id="KW-1185">Reference proteome</keyword>
<feature type="signal peptide" evidence="1">
    <location>
        <begin position="1"/>
        <end position="24"/>
    </location>
</feature>
<dbReference type="GO" id="GO:1904680">
    <property type="term" value="F:peptide transmembrane transporter activity"/>
    <property type="evidence" value="ECO:0007669"/>
    <property type="project" value="TreeGrafter"/>
</dbReference>